<organism evidence="2 3">
    <name type="scientific">Scophthalmus maximus</name>
    <name type="common">Turbot</name>
    <name type="synonym">Psetta maxima</name>
    <dbReference type="NCBI Taxonomy" id="52904"/>
    <lineage>
        <taxon>Eukaryota</taxon>
        <taxon>Metazoa</taxon>
        <taxon>Chordata</taxon>
        <taxon>Craniata</taxon>
        <taxon>Vertebrata</taxon>
        <taxon>Euteleostomi</taxon>
        <taxon>Actinopterygii</taxon>
        <taxon>Neopterygii</taxon>
        <taxon>Teleostei</taxon>
        <taxon>Neoteleostei</taxon>
        <taxon>Acanthomorphata</taxon>
        <taxon>Carangaria</taxon>
        <taxon>Pleuronectiformes</taxon>
        <taxon>Pleuronectoidei</taxon>
        <taxon>Scophthalmidae</taxon>
        <taxon>Scophthalmus</taxon>
    </lineage>
</organism>
<protein>
    <submittedName>
        <fullName evidence="2">Uncharacterized protein</fullName>
    </submittedName>
</protein>
<comment type="caution">
    <text evidence="2">The sequence shown here is derived from an EMBL/GenBank/DDBJ whole genome shotgun (WGS) entry which is preliminary data.</text>
</comment>
<proteinExistence type="predicted"/>
<reference evidence="2 3" key="1">
    <citation type="submission" date="2019-06" db="EMBL/GenBank/DDBJ databases">
        <title>Draft genomes of female and male turbot (Scophthalmus maximus).</title>
        <authorList>
            <person name="Xu H."/>
            <person name="Xu X.-W."/>
            <person name="Shao C."/>
            <person name="Chen S."/>
        </authorList>
    </citation>
    <scope>NUCLEOTIDE SEQUENCE [LARGE SCALE GENOMIC DNA]</scope>
    <source>
        <strain evidence="2">Ysfricsl-2016a</strain>
        <tissue evidence="2">Blood</tissue>
    </source>
</reference>
<dbReference type="EMBL" id="VEVO01000010">
    <property type="protein sequence ID" value="KAF0036631.1"/>
    <property type="molecule type" value="Genomic_DNA"/>
</dbReference>
<evidence type="ECO:0000313" key="2">
    <source>
        <dbReference type="EMBL" id="KAF0036631.1"/>
    </source>
</evidence>
<gene>
    <name evidence="2" type="ORF">F2P81_011943</name>
</gene>
<feature type="region of interest" description="Disordered" evidence="1">
    <location>
        <begin position="49"/>
        <end position="72"/>
    </location>
</feature>
<accession>A0A6A4T045</accession>
<sequence length="117" mass="12946">MQSNQRLAYQSTACLSCDPRNRHGYCEDDCQGKRRRSVAPPPISTETALVTSSGVKAGGGTQTDKRSHRQCRDPMGTYKTRVRGALSGARRSSPEQLRVNVWRPLVTSGGRRREAVQ</sequence>
<dbReference type="Proteomes" id="UP000438429">
    <property type="component" value="Unassembled WGS sequence"/>
</dbReference>
<evidence type="ECO:0000256" key="1">
    <source>
        <dbReference type="SAM" id="MobiDB-lite"/>
    </source>
</evidence>
<name>A0A6A4T045_SCOMX</name>
<evidence type="ECO:0000313" key="3">
    <source>
        <dbReference type="Proteomes" id="UP000438429"/>
    </source>
</evidence>
<dbReference type="AlphaFoldDB" id="A0A6A4T045"/>